<protein>
    <submittedName>
        <fullName evidence="1">Uncharacterized protein</fullName>
    </submittedName>
</protein>
<dbReference type="Proteomes" id="UP000237105">
    <property type="component" value="Unassembled WGS sequence"/>
</dbReference>
<reference evidence="2" key="1">
    <citation type="submission" date="2016-06" db="EMBL/GenBank/DDBJ databases">
        <title>Parallel loss of symbiosis genes in relatives of nitrogen-fixing non-legume Parasponia.</title>
        <authorList>
            <person name="Van Velzen R."/>
            <person name="Holmer R."/>
            <person name="Bu F."/>
            <person name="Rutten L."/>
            <person name="Van Zeijl A."/>
            <person name="Liu W."/>
            <person name="Santuari L."/>
            <person name="Cao Q."/>
            <person name="Sharma T."/>
            <person name="Shen D."/>
            <person name="Roswanjaya Y."/>
            <person name="Wardhani T."/>
            <person name="Kalhor M.S."/>
            <person name="Jansen J."/>
            <person name="Van den Hoogen J."/>
            <person name="Gungor B."/>
            <person name="Hartog M."/>
            <person name="Hontelez J."/>
            <person name="Verver J."/>
            <person name="Yang W.-C."/>
            <person name="Schijlen E."/>
            <person name="Repin R."/>
            <person name="Schilthuizen M."/>
            <person name="Schranz E."/>
            <person name="Heidstra R."/>
            <person name="Miyata K."/>
            <person name="Fedorova E."/>
            <person name="Kohlen W."/>
            <person name="Bisseling T."/>
            <person name="Smit S."/>
            <person name="Geurts R."/>
        </authorList>
    </citation>
    <scope>NUCLEOTIDE SEQUENCE [LARGE SCALE GENOMIC DNA]</scope>
    <source>
        <strain evidence="2">cv. WU1-14</strain>
    </source>
</reference>
<sequence>MLYSPTVHVFSLSQSALNSRQGRRGRGTHGLYMYSPEIVYHPVYNLRTEYLFLPDFFQRSRAPDFRRLLWLESVRGEIWTNRRSVRTACPPRTPTQDRIKCSVWVWSCELLSIVFWWKTLGASDPPAVEVRIGLGRVYPGSGMGSALISDSPMADVVSCTTRVAFS</sequence>
<dbReference type="EMBL" id="JXTB01000521">
    <property type="protein sequence ID" value="PON37670.1"/>
    <property type="molecule type" value="Genomic_DNA"/>
</dbReference>
<name>A0A2P5AMD1_PARAD</name>
<comment type="caution">
    <text evidence="1">The sequence shown here is derived from an EMBL/GenBank/DDBJ whole genome shotgun (WGS) entry which is preliminary data.</text>
</comment>
<dbReference type="AlphaFoldDB" id="A0A2P5AMD1"/>
<evidence type="ECO:0000313" key="2">
    <source>
        <dbReference type="Proteomes" id="UP000237105"/>
    </source>
</evidence>
<keyword evidence="2" id="KW-1185">Reference proteome</keyword>
<organism evidence="1 2">
    <name type="scientific">Parasponia andersonii</name>
    <name type="common">Sponia andersonii</name>
    <dbReference type="NCBI Taxonomy" id="3476"/>
    <lineage>
        <taxon>Eukaryota</taxon>
        <taxon>Viridiplantae</taxon>
        <taxon>Streptophyta</taxon>
        <taxon>Embryophyta</taxon>
        <taxon>Tracheophyta</taxon>
        <taxon>Spermatophyta</taxon>
        <taxon>Magnoliopsida</taxon>
        <taxon>eudicotyledons</taxon>
        <taxon>Gunneridae</taxon>
        <taxon>Pentapetalae</taxon>
        <taxon>rosids</taxon>
        <taxon>fabids</taxon>
        <taxon>Rosales</taxon>
        <taxon>Cannabaceae</taxon>
        <taxon>Parasponia</taxon>
    </lineage>
</organism>
<evidence type="ECO:0000313" key="1">
    <source>
        <dbReference type="EMBL" id="PON37670.1"/>
    </source>
</evidence>
<gene>
    <name evidence="1" type="ORF">PanWU01x14_318280</name>
</gene>
<proteinExistence type="predicted"/>
<accession>A0A2P5AMD1</accession>